<keyword evidence="1" id="KW-0413">Isomerase</keyword>
<evidence type="ECO:0000313" key="4">
    <source>
        <dbReference type="EMBL" id="MCP2166108.1"/>
    </source>
</evidence>
<reference evidence="4" key="1">
    <citation type="submission" date="2022-06" db="EMBL/GenBank/DDBJ databases">
        <title>Genomic Encyclopedia of Archaeal and Bacterial Type Strains, Phase II (KMG-II): from individual species to whole genera.</title>
        <authorList>
            <person name="Goeker M."/>
        </authorList>
    </citation>
    <scope>NUCLEOTIDE SEQUENCE</scope>
    <source>
        <strain evidence="4">DSM 43935</strain>
    </source>
</reference>
<accession>A0AAE3GH99</accession>
<feature type="domain" description="THAP4-like heme-binding" evidence="3">
    <location>
        <begin position="59"/>
        <end position="212"/>
    </location>
</feature>
<dbReference type="AlphaFoldDB" id="A0AAE3GH99"/>
<dbReference type="Pfam" id="PF08768">
    <property type="entry name" value="THAP4_heme-bd"/>
    <property type="match status" value="1"/>
</dbReference>
<dbReference type="GO" id="GO:0020037">
    <property type="term" value="F:heme binding"/>
    <property type="evidence" value="ECO:0007669"/>
    <property type="project" value="UniProtKB-UniRule"/>
</dbReference>
<evidence type="ECO:0000259" key="3">
    <source>
        <dbReference type="Pfam" id="PF08768"/>
    </source>
</evidence>
<dbReference type="InterPro" id="IPR014878">
    <property type="entry name" value="THAP4-like_heme-bd"/>
</dbReference>
<evidence type="ECO:0000256" key="1">
    <source>
        <dbReference type="HAMAP-Rule" id="MF_01297"/>
    </source>
</evidence>
<keyword evidence="1" id="KW-0408">Iron</keyword>
<evidence type="ECO:0000313" key="5">
    <source>
        <dbReference type="Proteomes" id="UP001206128"/>
    </source>
</evidence>
<comment type="caution">
    <text evidence="1">Lacks conserved residue(s) required for the propagation of feature annotation.</text>
</comment>
<dbReference type="HAMAP" id="MF_01297">
    <property type="entry name" value="nitrobindin"/>
    <property type="match status" value="1"/>
</dbReference>
<keyword evidence="5" id="KW-1185">Reference proteome</keyword>
<feature type="binding site" description="axial binding residue" evidence="1">
    <location>
        <position position="205"/>
    </location>
    <ligand>
        <name>heme b</name>
        <dbReference type="ChEBI" id="CHEBI:60344"/>
    </ligand>
    <ligandPart>
        <name>Fe</name>
        <dbReference type="ChEBI" id="CHEBI:18248"/>
    </ligandPart>
</feature>
<organism evidence="4 5">
    <name type="scientific">Goodfellowiella coeruleoviolacea</name>
    <dbReference type="NCBI Taxonomy" id="334858"/>
    <lineage>
        <taxon>Bacteria</taxon>
        <taxon>Bacillati</taxon>
        <taxon>Actinomycetota</taxon>
        <taxon>Actinomycetes</taxon>
        <taxon>Pseudonocardiales</taxon>
        <taxon>Pseudonocardiaceae</taxon>
        <taxon>Goodfellowiella</taxon>
    </lineage>
</organism>
<dbReference type="SUPFAM" id="SSF50814">
    <property type="entry name" value="Lipocalins"/>
    <property type="match status" value="1"/>
</dbReference>
<dbReference type="EMBL" id="JAMTCK010000006">
    <property type="protein sequence ID" value="MCP2166108.1"/>
    <property type="molecule type" value="Genomic_DNA"/>
</dbReference>
<evidence type="ECO:0000256" key="2">
    <source>
        <dbReference type="SAM" id="MobiDB-lite"/>
    </source>
</evidence>
<comment type="domain">
    <text evidence="1">Forms a 10-stranded antiparallel beta-barrel structure able to accommodate a hydrophobic ligand in its interior. In fact, this fold hosts the heme group, which is located in a wide surface cleft.</text>
</comment>
<sequence length="215" mass="24130">MSEPNNTAKPEPGSGDEALRVAAERAEHTRARNLPQFDDMPIPADTANLRLGPELHERCLALLPLVGVWRGEGEVTYPSLDRDYRYGQQITFAHDGRPFLYYEARSWLLDESGGVIRPAAREVGWWRPQEDDTIELLLTHATGIVEIFYGRPRSQTSWELATDIVMRTATAKEVNAAQRLYGLVDGGDLAYVEERAMVGQSMQPHTSARLRRVVG</sequence>
<dbReference type="RefSeq" id="WP_253771647.1">
    <property type="nucleotide sequence ID" value="NZ_JAMTCK010000006.1"/>
</dbReference>
<keyword evidence="1" id="KW-0349">Heme</keyword>
<dbReference type="Gene3D" id="2.40.128.20">
    <property type="match status" value="1"/>
</dbReference>
<dbReference type="PANTHER" id="PTHR15854">
    <property type="entry name" value="THAP4 PROTEIN"/>
    <property type="match status" value="1"/>
</dbReference>
<dbReference type="InterPro" id="IPR022939">
    <property type="entry name" value="Nb(III)_bact/plant"/>
</dbReference>
<comment type="function">
    <text evidence="1">Heme-binding protein able to scavenge peroxynitrite and to protect free L-tyrosine against peroxynitrite-mediated nitration, by acting as a peroxynitrite isomerase that converts peroxynitrite to nitrate. Therefore, this protein likely plays a role in peroxynitrite sensing and in the detoxification of reactive nitrogen and oxygen species (RNS and ROS, respectively). Is able to bind nitric oxide (NO) in vitro, but may act as a sensor of peroxynitrite levels in vivo.</text>
</comment>
<keyword evidence="1" id="KW-0479">Metal-binding</keyword>
<dbReference type="InterPro" id="IPR045165">
    <property type="entry name" value="Nitrobindin"/>
</dbReference>
<dbReference type="PANTHER" id="PTHR15854:SF4">
    <property type="entry name" value="PEROXYNITRITE ISOMERASE THAP4"/>
    <property type="match status" value="1"/>
</dbReference>
<comment type="pathway">
    <text evidence="1">Nitrogen metabolism.</text>
</comment>
<feature type="binding site" evidence="1">
    <location>
        <position position="172"/>
    </location>
    <ligand>
        <name>heme b</name>
        <dbReference type="ChEBI" id="CHEBI:60344"/>
    </ligand>
</feature>
<feature type="region of interest" description="Disordered" evidence="2">
    <location>
        <begin position="1"/>
        <end position="23"/>
    </location>
</feature>
<dbReference type="CDD" id="cd07828">
    <property type="entry name" value="lipocalin_heme-bd-THAP4-like"/>
    <property type="match status" value="1"/>
</dbReference>
<proteinExistence type="inferred from homology"/>
<dbReference type="Proteomes" id="UP001206128">
    <property type="component" value="Unassembled WGS sequence"/>
</dbReference>
<protein>
    <recommendedName>
        <fullName evidence="1">Peroxynitrite isomerase</fullName>
        <ecNumber evidence="1">5.99.-.-</ecNumber>
    </recommendedName>
    <alternativeName>
        <fullName evidence="1">Ferric nitrobindin</fullName>
        <shortName evidence="1">Nb(III)</shortName>
    </alternativeName>
</protein>
<feature type="short sequence motif" description="GXWXGXG" evidence="1">
    <location>
        <begin position="67"/>
        <end position="73"/>
    </location>
</feature>
<gene>
    <name evidence="4" type="ORF">LX83_002967</name>
</gene>
<dbReference type="EC" id="5.99.-.-" evidence="1"/>
<comment type="catalytic activity">
    <reaction evidence="1">
        <text>peroxynitrite = nitrate</text>
        <dbReference type="Rhea" id="RHEA:63116"/>
        <dbReference type="ChEBI" id="CHEBI:17632"/>
        <dbReference type="ChEBI" id="CHEBI:25941"/>
    </reaction>
</comment>
<dbReference type="GO" id="GO:0062213">
    <property type="term" value="F:peroxynitrite isomerase activity"/>
    <property type="evidence" value="ECO:0007669"/>
    <property type="project" value="UniProtKB-UniRule"/>
</dbReference>
<dbReference type="InterPro" id="IPR012674">
    <property type="entry name" value="Calycin"/>
</dbReference>
<comment type="caution">
    <text evidence="4">The sequence shown here is derived from an EMBL/GenBank/DDBJ whole genome shotgun (WGS) entry which is preliminary data.</text>
</comment>
<dbReference type="GO" id="GO:0046872">
    <property type="term" value="F:metal ion binding"/>
    <property type="evidence" value="ECO:0007669"/>
    <property type="project" value="UniProtKB-KW"/>
</dbReference>
<comment type="cofactor">
    <cofactor evidence="1">
        <name>heme b</name>
        <dbReference type="ChEBI" id="CHEBI:60344"/>
    </cofactor>
    <text evidence="1">Binds 1 heme b group per subunit, that coordinates a highly solvent-exposed Fe(III) atom.</text>
</comment>
<comment type="similarity">
    <text evidence="1">Belongs to the nitrobindin family.</text>
</comment>
<name>A0AAE3GH99_9PSEU</name>